<evidence type="ECO:0000259" key="1">
    <source>
        <dbReference type="Pfam" id="PF08928"/>
    </source>
</evidence>
<dbReference type="Proteomes" id="UP000532746">
    <property type="component" value="Unassembled WGS sequence"/>
</dbReference>
<organism evidence="3 4">
    <name type="scientific">Hymenobacter luteus</name>
    <dbReference type="NCBI Taxonomy" id="1411122"/>
    <lineage>
        <taxon>Bacteria</taxon>
        <taxon>Pseudomonadati</taxon>
        <taxon>Bacteroidota</taxon>
        <taxon>Cytophagia</taxon>
        <taxon>Cytophagales</taxon>
        <taxon>Hymenobacteraceae</taxon>
        <taxon>Hymenobacter</taxon>
    </lineage>
</organism>
<dbReference type="Gene3D" id="1.10.3920.10">
    <property type="entry name" value="PA2201 C-terminal domain-like"/>
    <property type="match status" value="1"/>
</dbReference>
<gene>
    <name evidence="3" type="ORF">HNQ93_000820</name>
</gene>
<evidence type="ECO:0008006" key="5">
    <source>
        <dbReference type="Google" id="ProtNLM"/>
    </source>
</evidence>
<dbReference type="Pfam" id="PF08928">
    <property type="entry name" value="PoNi_N"/>
    <property type="match status" value="1"/>
</dbReference>
<dbReference type="RefSeq" id="WP_183401829.1">
    <property type="nucleotide sequence ID" value="NZ_JACHGG010000001.1"/>
</dbReference>
<dbReference type="InterPro" id="IPR028983">
    <property type="entry name" value="PA2201-like_C"/>
</dbReference>
<protein>
    <recommendedName>
        <fullName evidence="5">DUF1911 domain-containing protein</fullName>
    </recommendedName>
</protein>
<evidence type="ECO:0000313" key="4">
    <source>
        <dbReference type="Proteomes" id="UP000532746"/>
    </source>
</evidence>
<proteinExistence type="predicted"/>
<dbReference type="AlphaFoldDB" id="A0A7W9SZ21"/>
<feature type="domain" description="PoNi C-terminal" evidence="2">
    <location>
        <begin position="132"/>
        <end position="238"/>
    </location>
</feature>
<dbReference type="SUPFAM" id="SSF140731">
    <property type="entry name" value="PA2201 C-terminal domain-like"/>
    <property type="match status" value="1"/>
</dbReference>
<dbReference type="InterPro" id="IPR015025">
    <property type="entry name" value="PoNi_C"/>
</dbReference>
<accession>A0A7W9SZ21</accession>
<keyword evidence="4" id="KW-1185">Reference proteome</keyword>
<reference evidence="3 4" key="1">
    <citation type="submission" date="2020-08" db="EMBL/GenBank/DDBJ databases">
        <title>Genomic Encyclopedia of Type Strains, Phase IV (KMG-IV): sequencing the most valuable type-strain genomes for metagenomic binning, comparative biology and taxonomic classification.</title>
        <authorList>
            <person name="Goeker M."/>
        </authorList>
    </citation>
    <scope>NUCLEOTIDE SEQUENCE [LARGE SCALE GENOMIC DNA]</scope>
    <source>
        <strain evidence="3 4">DSM 26718</strain>
    </source>
</reference>
<comment type="caution">
    <text evidence="3">The sequence shown here is derived from an EMBL/GenBank/DDBJ whole genome shotgun (WGS) entry which is preliminary data.</text>
</comment>
<dbReference type="Pfam" id="PF08929">
    <property type="entry name" value="PoNi_C"/>
    <property type="match status" value="1"/>
</dbReference>
<sequence length="250" mass="29130">MNKRELLLTEDHFDKSIQRRTRFIAVSEEDAQLPADEVRHDLVYLGIFNRRVELAELKYSRGYPIEEVKQEFLAAIKALEQYKQHPVEENFFFNGEQDEYMQAVTLLSIALLLHVDADVFRRLADAIGAAEQDYVLEWLISRRLPERLPTTTKLLFPKTYARLRDALQAPPDLQPQLLRSFLAGWYESLDTTWYNIHAHRLDAAGFTGYWCWEAAAAAYSLCLDDTELQTMRYYPKDLADYAFGRKPTLA</sequence>
<feature type="domain" description="PoNi N-terminal" evidence="1">
    <location>
        <begin position="4"/>
        <end position="124"/>
    </location>
</feature>
<name>A0A7W9SZ21_9BACT</name>
<dbReference type="InterPro" id="IPR015024">
    <property type="entry name" value="PoNi_N"/>
</dbReference>
<evidence type="ECO:0000313" key="3">
    <source>
        <dbReference type="EMBL" id="MBB6057990.1"/>
    </source>
</evidence>
<dbReference type="EMBL" id="JACHGG010000001">
    <property type="protein sequence ID" value="MBB6057990.1"/>
    <property type="molecule type" value="Genomic_DNA"/>
</dbReference>
<evidence type="ECO:0000259" key="2">
    <source>
        <dbReference type="Pfam" id="PF08929"/>
    </source>
</evidence>